<organism evidence="1 2">
    <name type="scientific">Naganishia onofrii</name>
    <dbReference type="NCBI Taxonomy" id="1851511"/>
    <lineage>
        <taxon>Eukaryota</taxon>
        <taxon>Fungi</taxon>
        <taxon>Dikarya</taxon>
        <taxon>Basidiomycota</taxon>
        <taxon>Agaricomycotina</taxon>
        <taxon>Tremellomycetes</taxon>
        <taxon>Filobasidiales</taxon>
        <taxon>Filobasidiaceae</taxon>
        <taxon>Naganishia</taxon>
    </lineage>
</organism>
<sequence length="1495" mass="160678">MQGVHRSLSFDRDDDSYADEELLRELEAEYGIEGDFTFRAVAVGLLVGVLLAFTNLYFGLQTGWISMMSLQSALLGYALFKLPRPGFLSRIPFLTPSNRPFTPQENVVLQTTAVATGTLPLAAGLVGIIPALEQLEFNIDGVHPLKLGYWQLIGWSFGICFFGITDIDPSTSGLSTSSGYRAVPRRSSGEASHSASLERLENVGDDQEEELSKTAQQPVSVYEDPVTQEEMGRLGWWVLGWSFVASAAITFASFLFPVIFAIPVFDIIGAIFGTSLAATWAWWFSPSLSYVGQGIIMGFPTTVSMNLGMITGWAILSPLAKHKGWAPGPVSSSTDGSRGWILWISLAIMIAESVISLLPIVISYSSNVLKQFEHSRQHEDAGDADDVETESPDRLVPMSWVGIGLAVSSALGIMLVWVIFGHEGIRPWATALGLVLASILSVLGVRALGQTDLNPVSGIGKISQLVFAVLQPGNVVANIIAGGVAETGALLKASPRSQFYGQMIGSFASVFVSVGAYKLYTSIYEIPGPEFRVPTAAIWLNLARLLNTGHLPPYTAVFMAAFGSVFALLSFIKYLTPMITSTPPRWIHYIPSGIAFAIGFLNTPSFSLARLVGGYIAYRTRKNGETPLLVIVCASGFVLGEGIISIVGLVMTGAAMYRQVRLVNSSRLSAQARLSVRRYAVDSSSPSTRGPVAPGIPPIPPTAVNAKPVATVVVPTNASHVAKPDVILPVDATVKPIPVAVKPVPVVVKTGGTPPPPPPPPPPQAPKPSKFFRKLFLYLTLGTLVFYPTSAYLSLQSDKYRDFFTSTFPLADKLIEYADDNDWDQYGLSTLTGVTGARPERRPAPAVVDSTKDIIAVAQEKAKEVRTTVAQKAETLAAQASKKLDEVKHAAASTASDLKTETKREAASLEKAAESTTDKAKNEARRTVDQLKAVAADAAHTIKEKAAQAASEVKSIHFSDGVTELVDRAEHALGRAEAKAENVLHRTEDKAQAALHTAESKLQDAESKAEHAVQDIRAASQAPVPASVQAQMVDTQPKRDVVADDTGKPKKKAYSGPALPIGFEPPPGYYVPKAAEPTIDSGKKELAADPLQAGLPEPKPVLPLLAPKVHEFTAANDEPIISQLASTIDSLAESLSATSSAAGSTSSTDGASPVAILTRAQDDLSSLSTRLQALKDEEKTKLEQTAESKRQEFEAQLKQKEAEWTNKEGELLEGWKEEREKLVDGWRKVLDRELEGQRVGIEQRLREEVIAQGIELQRRWLRSIKAQVETERGGRLAKLDNLTTSFKQLEKITLDNSSQLDANVSLHTLWSALRAVQAKADRGGVAFDDELRVLKTAAAAQAGASADPAARSVIESMIESIESSGAAQQGIKSFPSLAAWFSTTLAPKIQSVSLVPAEHQAGVLSHIASAGLSKLLFRRKAGWVEGDDVSAVLARAEYLLSEKDLDGAARQVNQLKGWAGKLAGDWLREARKRLEVEQALGVIATEATLSSLLLV</sequence>
<evidence type="ECO:0000313" key="2">
    <source>
        <dbReference type="Proteomes" id="UP001234202"/>
    </source>
</evidence>
<name>A0ACC2XVR9_9TREE</name>
<comment type="caution">
    <text evidence="1">The sequence shown here is derived from an EMBL/GenBank/DDBJ whole genome shotgun (WGS) entry which is preliminary data.</text>
</comment>
<accession>A0ACC2XVR9</accession>
<proteinExistence type="predicted"/>
<gene>
    <name evidence="1" type="ORF">QFC24_000401</name>
</gene>
<dbReference type="EMBL" id="JASBWV010000001">
    <property type="protein sequence ID" value="KAJ9128110.1"/>
    <property type="molecule type" value="Genomic_DNA"/>
</dbReference>
<keyword evidence="2" id="KW-1185">Reference proteome</keyword>
<reference evidence="1" key="1">
    <citation type="submission" date="2023-04" db="EMBL/GenBank/DDBJ databases">
        <title>Draft Genome sequencing of Naganishia species isolated from polar environments using Oxford Nanopore Technology.</title>
        <authorList>
            <person name="Leo P."/>
            <person name="Venkateswaran K."/>
        </authorList>
    </citation>
    <scope>NUCLEOTIDE SEQUENCE</scope>
    <source>
        <strain evidence="1">DBVPG 5303</strain>
    </source>
</reference>
<evidence type="ECO:0000313" key="1">
    <source>
        <dbReference type="EMBL" id="KAJ9128110.1"/>
    </source>
</evidence>
<protein>
    <submittedName>
        <fullName evidence="1">Uncharacterized protein</fullName>
    </submittedName>
</protein>
<dbReference type="Proteomes" id="UP001234202">
    <property type="component" value="Unassembled WGS sequence"/>
</dbReference>